<proteinExistence type="predicted"/>
<comment type="caution">
    <text evidence="1">The sequence shown here is derived from an EMBL/GenBank/DDBJ whole genome shotgun (WGS) entry which is preliminary data.</text>
</comment>
<dbReference type="Proteomes" id="UP001165064">
    <property type="component" value="Unassembled WGS sequence"/>
</dbReference>
<evidence type="ECO:0000313" key="2">
    <source>
        <dbReference type="Proteomes" id="UP001165064"/>
    </source>
</evidence>
<organism evidence="1 2">
    <name type="scientific">Ambrosiozyma monospora</name>
    <name type="common">Yeast</name>
    <name type="synonym">Endomycopsis monosporus</name>
    <dbReference type="NCBI Taxonomy" id="43982"/>
    <lineage>
        <taxon>Eukaryota</taxon>
        <taxon>Fungi</taxon>
        <taxon>Dikarya</taxon>
        <taxon>Ascomycota</taxon>
        <taxon>Saccharomycotina</taxon>
        <taxon>Pichiomycetes</taxon>
        <taxon>Pichiales</taxon>
        <taxon>Pichiaceae</taxon>
        <taxon>Ambrosiozyma</taxon>
    </lineage>
</organism>
<sequence length="400" mass="45522">MFKRLKKQPMVSTSHKPNQTSPKELQTPKYGALKPQQTKGLSRSSSQSNNIVRRVRRDPSLELKPEDSILPPLPPVPNPELVERVFTHDSFVNALNIDDRVKLESHNERLEFLGDKFLNFISALILYELFPEFDEGQLTYLLSKLVTNKTLVRWSKKYKFDKKLKKSFSDQSVDIGEGKIYADVFEAYLGAIVEHYICETVDGQIDLDQVSKGHLFAKEWIETLSVEIIQRAKEESKATSGINRGAKQDLHLMLEPGHRLNYLTASLGLRFVACVRIEDKIIGYGIGERKKDAEARAAMDAIKNPYSFQFFNAQLRLKYKDQMPQDYENGKQLECVVSSHPNVPSDFLEVLSETLAKEEAGIKVSPNPQHVVEGSGDSIAKNMLFYLADGKRWLFKLVNT</sequence>
<gene>
    <name evidence="1" type="ORF">Amon02_001070900</name>
</gene>
<reference evidence="1" key="1">
    <citation type="submission" date="2023-04" db="EMBL/GenBank/DDBJ databases">
        <title>Ambrosiozyma monospora NBRC 10751.</title>
        <authorList>
            <person name="Ichikawa N."/>
            <person name="Sato H."/>
            <person name="Tonouchi N."/>
        </authorList>
    </citation>
    <scope>NUCLEOTIDE SEQUENCE</scope>
    <source>
        <strain evidence="1">NBRC 10751</strain>
    </source>
</reference>
<name>A0ACB5U207_AMBMO</name>
<evidence type="ECO:0000313" key="1">
    <source>
        <dbReference type="EMBL" id="GME99410.1"/>
    </source>
</evidence>
<keyword evidence="2" id="KW-1185">Reference proteome</keyword>
<accession>A0ACB5U207</accession>
<dbReference type="EMBL" id="BSXS01010978">
    <property type="protein sequence ID" value="GME99410.1"/>
    <property type="molecule type" value="Genomic_DNA"/>
</dbReference>
<protein>
    <submittedName>
        <fullName evidence="1">Unnamed protein product</fullName>
    </submittedName>
</protein>